<evidence type="ECO:0000256" key="4">
    <source>
        <dbReference type="ARBA" id="ARBA00022827"/>
    </source>
</evidence>
<dbReference type="InterPro" id="IPR006091">
    <property type="entry name" value="Acyl-CoA_Oxase/DH_mid-dom"/>
</dbReference>
<dbReference type="SUPFAM" id="SSF47203">
    <property type="entry name" value="Acyl-CoA dehydrogenase C-terminal domain-like"/>
    <property type="match status" value="1"/>
</dbReference>
<evidence type="ECO:0000256" key="3">
    <source>
        <dbReference type="ARBA" id="ARBA00022630"/>
    </source>
</evidence>
<comment type="caution">
    <text evidence="10">The sequence shown here is derived from an EMBL/GenBank/DDBJ whole genome shotgun (WGS) entry which is preliminary data.</text>
</comment>
<dbReference type="Gene3D" id="1.20.140.10">
    <property type="entry name" value="Butyryl-CoA Dehydrogenase, subunit A, domain 3"/>
    <property type="match status" value="1"/>
</dbReference>
<dbReference type="CDD" id="cd00567">
    <property type="entry name" value="ACAD"/>
    <property type="match status" value="1"/>
</dbReference>
<proteinExistence type="inferred from homology"/>
<dbReference type="RefSeq" id="WP_237874389.1">
    <property type="nucleotide sequence ID" value="NZ_JAKLUA010000053.1"/>
</dbReference>
<dbReference type="InterPro" id="IPR013786">
    <property type="entry name" value="AcylCoA_DH/ox_N"/>
</dbReference>
<dbReference type="Pfam" id="PF02771">
    <property type="entry name" value="Acyl-CoA_dh_N"/>
    <property type="match status" value="1"/>
</dbReference>
<sequence>MPRFETSARRRLAEFAEDLLKDPRDAENPLSFAYASKIDESERFPKEAIAWLYEQGFGRQFVPEQLGGSFKSFPVLAELIRTLSRRDLTSSISFSTLFWSFLTWIAGTDEQKRWLADYIMRQNGAMCLAYSEKHHGSDLLASETSASRIPGGFEITGEKWPINRATIGELCFLLATTDPSAGPRGLSLFMIDKRRLNAKEFSNLPKVPTLGIRGSDISGLRFERCRIDADNLLGEIGMGLEIGLKGFQITRALCAAFSLGAGDTALRTTVEFALGRRLYNERVVDMPHASLVLTNAFLDLLICDCVAVSCLRAFHLVPEQASIWSAVAKYFVPTTIERMIGDLSVILSARYYMREEHEWGVFQRIQRDCSIVSVFDGNTVVNLHNIILQLRTLARRRQKGADDLDVLKRVFDYHGPLPRFEPGRLSLVSTKGNSALDCIETTLQHLEMTGDAGIDHKELNRIRSIANVLREEIEEYQAEFSQSEFEHGHLQSAKAFQSAKRYCELHAAAACLHTWVWQTGTDRSFFSEGRWLVPALARILSAHLGQSEINTAQEPDASLLAELLRRHREKEAFSISASALA</sequence>
<dbReference type="Pfam" id="PF00441">
    <property type="entry name" value="Acyl-CoA_dh_1"/>
    <property type="match status" value="1"/>
</dbReference>
<name>A0ABS9M2A4_9BRAD</name>
<evidence type="ECO:0000256" key="2">
    <source>
        <dbReference type="ARBA" id="ARBA00009347"/>
    </source>
</evidence>
<dbReference type="EMBL" id="JAKLUA010000053">
    <property type="protein sequence ID" value="MCG2673395.1"/>
    <property type="molecule type" value="Genomic_DNA"/>
</dbReference>
<evidence type="ECO:0000259" key="9">
    <source>
        <dbReference type="Pfam" id="PF02771"/>
    </source>
</evidence>
<dbReference type="InterPro" id="IPR046373">
    <property type="entry name" value="Acyl-CoA_Oxase/DH_mid-dom_sf"/>
</dbReference>
<dbReference type="Pfam" id="PF02770">
    <property type="entry name" value="Acyl-CoA_dh_M"/>
    <property type="match status" value="1"/>
</dbReference>
<evidence type="ECO:0000256" key="6">
    <source>
        <dbReference type="SAM" id="Coils"/>
    </source>
</evidence>
<protein>
    <submittedName>
        <fullName evidence="10">Acyl-CoA dehydrogenase family protein</fullName>
    </submittedName>
</protein>
<dbReference type="PANTHER" id="PTHR43884:SF19">
    <property type="entry name" value="ACYL-COA DEHYDROGENASE FADE4-RELATED"/>
    <property type="match status" value="1"/>
</dbReference>
<keyword evidence="6" id="KW-0175">Coiled coil</keyword>
<reference evidence="10" key="1">
    <citation type="submission" date="2022-01" db="EMBL/GenBank/DDBJ databases">
        <title>Genome sequnece data of strain Bradyrhizobium sp. nov.</title>
        <authorList>
            <person name="Zhang J."/>
        </authorList>
    </citation>
    <scope>NUCLEOTIDE SEQUENCE</scope>
    <source>
        <strain evidence="10">WYCCWR 12774</strain>
    </source>
</reference>
<dbReference type="Gene3D" id="2.40.110.10">
    <property type="entry name" value="Butyryl-CoA Dehydrogenase, subunit A, domain 2"/>
    <property type="match status" value="1"/>
</dbReference>
<keyword evidence="11" id="KW-1185">Reference proteome</keyword>
<gene>
    <name evidence="10" type="ORF">L6637_41775</name>
</gene>
<keyword evidence="3 5" id="KW-0285">Flavoprotein</keyword>
<dbReference type="InterPro" id="IPR009100">
    <property type="entry name" value="AcylCoA_DH/oxidase_NM_dom_sf"/>
</dbReference>
<comment type="similarity">
    <text evidence="2 5">Belongs to the acyl-CoA dehydrogenase family.</text>
</comment>
<evidence type="ECO:0000259" key="7">
    <source>
        <dbReference type="Pfam" id="PF00441"/>
    </source>
</evidence>
<keyword evidence="4 5" id="KW-0274">FAD</keyword>
<dbReference type="InterPro" id="IPR037069">
    <property type="entry name" value="AcylCoA_DH/ox_N_sf"/>
</dbReference>
<dbReference type="SUPFAM" id="SSF56645">
    <property type="entry name" value="Acyl-CoA dehydrogenase NM domain-like"/>
    <property type="match status" value="1"/>
</dbReference>
<evidence type="ECO:0000313" key="10">
    <source>
        <dbReference type="EMBL" id="MCG2673395.1"/>
    </source>
</evidence>
<keyword evidence="5" id="KW-0560">Oxidoreductase</keyword>
<dbReference type="Proteomes" id="UP001139012">
    <property type="component" value="Unassembled WGS sequence"/>
</dbReference>
<dbReference type="InterPro" id="IPR009075">
    <property type="entry name" value="AcylCo_DH/oxidase_C"/>
</dbReference>
<comment type="cofactor">
    <cofactor evidence="1 5">
        <name>FAD</name>
        <dbReference type="ChEBI" id="CHEBI:57692"/>
    </cofactor>
</comment>
<organism evidence="10 11">
    <name type="scientific">Bradyrhizobium zhengyangense</name>
    <dbReference type="NCBI Taxonomy" id="2911009"/>
    <lineage>
        <taxon>Bacteria</taxon>
        <taxon>Pseudomonadati</taxon>
        <taxon>Pseudomonadota</taxon>
        <taxon>Alphaproteobacteria</taxon>
        <taxon>Hyphomicrobiales</taxon>
        <taxon>Nitrobacteraceae</taxon>
        <taxon>Bradyrhizobium</taxon>
    </lineage>
</organism>
<feature type="domain" description="Acyl-CoA dehydrogenase/oxidase C-terminal" evidence="7">
    <location>
        <begin position="237"/>
        <end position="386"/>
    </location>
</feature>
<dbReference type="InterPro" id="IPR036250">
    <property type="entry name" value="AcylCo_DH-like_C"/>
</dbReference>
<evidence type="ECO:0000256" key="5">
    <source>
        <dbReference type="RuleBase" id="RU362125"/>
    </source>
</evidence>
<feature type="coiled-coil region" evidence="6">
    <location>
        <begin position="459"/>
        <end position="486"/>
    </location>
</feature>
<feature type="domain" description="Acyl-CoA dehydrogenase/oxidase N-terminal" evidence="9">
    <location>
        <begin position="34"/>
        <end position="116"/>
    </location>
</feature>
<accession>A0ABS9M2A4</accession>
<feature type="domain" description="Acyl-CoA oxidase/dehydrogenase middle" evidence="8">
    <location>
        <begin position="127"/>
        <end position="225"/>
    </location>
</feature>
<dbReference type="PANTHER" id="PTHR43884">
    <property type="entry name" value="ACYL-COA DEHYDROGENASE"/>
    <property type="match status" value="1"/>
</dbReference>
<evidence type="ECO:0000259" key="8">
    <source>
        <dbReference type="Pfam" id="PF02770"/>
    </source>
</evidence>
<evidence type="ECO:0000313" key="11">
    <source>
        <dbReference type="Proteomes" id="UP001139012"/>
    </source>
</evidence>
<dbReference type="Gene3D" id="1.10.540.10">
    <property type="entry name" value="Acyl-CoA dehydrogenase/oxidase, N-terminal domain"/>
    <property type="match status" value="1"/>
</dbReference>
<evidence type="ECO:0000256" key="1">
    <source>
        <dbReference type="ARBA" id="ARBA00001974"/>
    </source>
</evidence>